<evidence type="ECO:0000313" key="2">
    <source>
        <dbReference type="Proteomes" id="UP000244197"/>
    </source>
</evidence>
<organism evidence="1 2">
    <name type="scientific">Vibrio splendidus</name>
    <dbReference type="NCBI Taxonomy" id="29497"/>
    <lineage>
        <taxon>Bacteria</taxon>
        <taxon>Pseudomonadati</taxon>
        <taxon>Pseudomonadota</taxon>
        <taxon>Gammaproteobacteria</taxon>
        <taxon>Vibrionales</taxon>
        <taxon>Vibrionaceae</taxon>
        <taxon>Vibrio</taxon>
    </lineage>
</organism>
<name>A0A2T5ES65_VIBSP</name>
<dbReference type="AlphaFoldDB" id="A0A2T5ES65"/>
<protein>
    <recommendedName>
        <fullName evidence="3">ApeA N-terminal domain-containing protein</fullName>
    </recommendedName>
</protein>
<evidence type="ECO:0008006" key="3">
    <source>
        <dbReference type="Google" id="ProtNLM"/>
    </source>
</evidence>
<dbReference type="Proteomes" id="UP000244197">
    <property type="component" value="Unassembled WGS sequence"/>
</dbReference>
<dbReference type="EMBL" id="PIFK01000039">
    <property type="protein sequence ID" value="PTP28936.1"/>
    <property type="molecule type" value="Genomic_DNA"/>
</dbReference>
<proteinExistence type="predicted"/>
<accession>A0A2T5ES65</accession>
<dbReference type="RefSeq" id="WP_108188063.1">
    <property type="nucleotide sequence ID" value="NZ_PIFK01000039.1"/>
</dbReference>
<gene>
    <name evidence="1" type="ORF">CWO07_18235</name>
</gene>
<evidence type="ECO:0000313" key="1">
    <source>
        <dbReference type="EMBL" id="PTP28936.1"/>
    </source>
</evidence>
<sequence length="460" mass="52813">MHFDTNFISSVRSSEMEIHCLSVRIWQNHADGLRLNGHGTIKQNKFGTLFLEMVCTETVYKPIGQLQPQLRFPQDNLNPDHELFAELVDISGRVWKTQSFKLELSGFQLKTNKVIYALLPYIASEELLEESVDTPYLHLEFEQEIDIPFNKSNRTLSTATGSESFGFNELCFEVDGLDIRVANESNYRFVKVKGDFVPENLERCIRFYLGFSCGVFLQPYILFTNVGNIYKCTIRSFNNQISHKRSTNPIPSNVHIPRGSNNYSIDFFQRVLALYSNDIKHFDCVSSQWERVWRGFNSSDDIAELVLSVAVEGVLNDIYIPDFKQSRQDQELVEAIKEIKSKLKKLDIDVTYLSRLQSSVSYWKNITAARALDILIAEGVLADNDKKLWNSIRNASAHPASKELSNVEEQKKRDELYSCIDIFHKLVLNVLAYSGPVTLFSSEDRKAVYLEHRLALSRSD</sequence>
<reference evidence="1 2" key="1">
    <citation type="submission" date="2017-11" db="EMBL/GenBank/DDBJ databases">
        <title>Population delineation of vibrios coincides with oyster pathogenicity.</title>
        <authorList>
            <person name="Bruto M."/>
            <person name="Labreuche Y."/>
            <person name="James A."/>
            <person name="Piel D."/>
            <person name="Chenivesse S."/>
            <person name="Petton B."/>
            <person name="Polz M.F."/>
            <person name="Le Roux F."/>
        </authorList>
    </citation>
    <scope>NUCLEOTIDE SEQUENCE [LARGE SCALE GENOMIC DNA]</scope>
    <source>
        <strain evidence="1 2">FF_144</strain>
    </source>
</reference>
<comment type="caution">
    <text evidence="1">The sequence shown here is derived from an EMBL/GenBank/DDBJ whole genome shotgun (WGS) entry which is preliminary data.</text>
</comment>